<dbReference type="InterPro" id="IPR011761">
    <property type="entry name" value="ATP-grasp"/>
</dbReference>
<dbReference type="InterPro" id="IPR052032">
    <property type="entry name" value="ATP-dep_AA_Ligase"/>
</dbReference>
<dbReference type="PANTHER" id="PTHR43585">
    <property type="entry name" value="FUMIPYRROLE BIOSYNTHESIS PROTEIN C"/>
    <property type="match status" value="1"/>
</dbReference>
<dbReference type="Pfam" id="PF13535">
    <property type="entry name" value="ATP-grasp_4"/>
    <property type="match status" value="1"/>
</dbReference>
<feature type="domain" description="ATP-grasp" evidence="5">
    <location>
        <begin position="112"/>
        <end position="310"/>
    </location>
</feature>
<evidence type="ECO:0000313" key="7">
    <source>
        <dbReference type="Proteomes" id="UP001499863"/>
    </source>
</evidence>
<gene>
    <name evidence="6" type="ORF">GCM10009639_56200</name>
</gene>
<sequence>MTRPVVAVVDPFSTGSQLASELARRGWDTVAVISGSSVPADFRTGFRPERYRAVVDAADGDPLARLGPYRPAHVIAGCEWGVTTADRLAEQLGLPGNGTRLSPCRRDKFAMAERLRETGLDAAASLATDRLEEVLAWADAGGHWPLVIKPPASAGSDSVAICADPAQAAAAFERVHGRTDRIGGLNERVLAQELLVGDQYFVNTVSLDGRHYVHEIWRERRTTVDGAVVYDYQELLPTEGAEQRVLAAYVVRVLDALGIAHGPAHAEVMLTPRGPVLIEVGARLEGSVTSRGPEAATGRSQVSLTVDALTAPDDFARLPGTDYRLRQHLRVVCLIASRDGRVAGEPLAELRGLPTYLCGSVDRLEPGAPVRRTVDLFTSPGHLYLVGAGRDGIERDYRLVRELERTGLYRGGPRLGETVGAAR</sequence>
<evidence type="ECO:0000256" key="4">
    <source>
        <dbReference type="PROSITE-ProRule" id="PRU00409"/>
    </source>
</evidence>
<evidence type="ECO:0000256" key="1">
    <source>
        <dbReference type="ARBA" id="ARBA00022598"/>
    </source>
</evidence>
<evidence type="ECO:0000256" key="2">
    <source>
        <dbReference type="ARBA" id="ARBA00022741"/>
    </source>
</evidence>
<evidence type="ECO:0000313" key="6">
    <source>
        <dbReference type="EMBL" id="GAA1407424.1"/>
    </source>
</evidence>
<dbReference type="RefSeq" id="WP_344342228.1">
    <property type="nucleotide sequence ID" value="NZ_BAAAKJ010000323.1"/>
</dbReference>
<organism evidence="6 7">
    <name type="scientific">Kitasatospora putterlickiae</name>
    <dbReference type="NCBI Taxonomy" id="221725"/>
    <lineage>
        <taxon>Bacteria</taxon>
        <taxon>Bacillati</taxon>
        <taxon>Actinomycetota</taxon>
        <taxon>Actinomycetes</taxon>
        <taxon>Kitasatosporales</taxon>
        <taxon>Streptomycetaceae</taxon>
        <taxon>Kitasatospora</taxon>
    </lineage>
</organism>
<keyword evidence="7" id="KW-1185">Reference proteome</keyword>
<protein>
    <submittedName>
        <fullName evidence="6">ATP-grasp domain-containing protein</fullName>
    </submittedName>
</protein>
<accession>A0ABN1YEC9</accession>
<evidence type="ECO:0000256" key="3">
    <source>
        <dbReference type="ARBA" id="ARBA00022840"/>
    </source>
</evidence>
<dbReference type="PROSITE" id="PS50975">
    <property type="entry name" value="ATP_GRASP"/>
    <property type="match status" value="1"/>
</dbReference>
<comment type="caution">
    <text evidence="6">The sequence shown here is derived from an EMBL/GenBank/DDBJ whole genome shotgun (WGS) entry which is preliminary data.</text>
</comment>
<dbReference type="NCBIfam" id="NF005543">
    <property type="entry name" value="PRK07206.1"/>
    <property type="match status" value="1"/>
</dbReference>
<dbReference type="Gene3D" id="3.30.470.20">
    <property type="entry name" value="ATP-grasp fold, B domain"/>
    <property type="match status" value="1"/>
</dbReference>
<keyword evidence="1" id="KW-0436">Ligase</keyword>
<name>A0ABN1YEC9_9ACTN</name>
<proteinExistence type="predicted"/>
<keyword evidence="3 4" id="KW-0067">ATP-binding</keyword>
<dbReference type="Proteomes" id="UP001499863">
    <property type="component" value="Unassembled WGS sequence"/>
</dbReference>
<reference evidence="6 7" key="1">
    <citation type="journal article" date="2019" name="Int. J. Syst. Evol. Microbiol.">
        <title>The Global Catalogue of Microorganisms (GCM) 10K type strain sequencing project: providing services to taxonomists for standard genome sequencing and annotation.</title>
        <authorList>
            <consortium name="The Broad Institute Genomics Platform"/>
            <consortium name="The Broad Institute Genome Sequencing Center for Infectious Disease"/>
            <person name="Wu L."/>
            <person name="Ma J."/>
        </authorList>
    </citation>
    <scope>NUCLEOTIDE SEQUENCE [LARGE SCALE GENOMIC DNA]</scope>
    <source>
        <strain evidence="6 7">JCM 12393</strain>
    </source>
</reference>
<dbReference type="PANTHER" id="PTHR43585:SF2">
    <property type="entry name" value="ATP-GRASP ENZYME FSQD"/>
    <property type="match status" value="1"/>
</dbReference>
<evidence type="ECO:0000259" key="5">
    <source>
        <dbReference type="PROSITE" id="PS50975"/>
    </source>
</evidence>
<dbReference type="EMBL" id="BAAAKJ010000323">
    <property type="protein sequence ID" value="GAA1407424.1"/>
    <property type="molecule type" value="Genomic_DNA"/>
</dbReference>
<keyword evidence="2 4" id="KW-0547">Nucleotide-binding</keyword>
<dbReference type="SUPFAM" id="SSF56059">
    <property type="entry name" value="Glutathione synthetase ATP-binding domain-like"/>
    <property type="match status" value="1"/>
</dbReference>